<dbReference type="PROSITE" id="PS51832">
    <property type="entry name" value="HD_GYP"/>
    <property type="match status" value="1"/>
</dbReference>
<comment type="caution">
    <text evidence="2">The sequence shown here is derived from an EMBL/GenBank/DDBJ whole genome shotgun (WGS) entry which is preliminary data.</text>
</comment>
<dbReference type="Pfam" id="PF13487">
    <property type="entry name" value="HD_5"/>
    <property type="match status" value="1"/>
</dbReference>
<dbReference type="InterPro" id="IPR037522">
    <property type="entry name" value="HD_GYP_dom"/>
</dbReference>
<dbReference type="CDD" id="cd00077">
    <property type="entry name" value="HDc"/>
    <property type="match status" value="1"/>
</dbReference>
<evidence type="ECO:0000313" key="3">
    <source>
        <dbReference type="Proteomes" id="UP001221208"/>
    </source>
</evidence>
<accession>A0ABT5JZ83</accession>
<dbReference type="RefSeq" id="WP_273670706.1">
    <property type="nucleotide sequence ID" value="NZ_JAQQXR010000003.1"/>
</dbReference>
<dbReference type="SUPFAM" id="SSF109604">
    <property type="entry name" value="HD-domain/PDEase-like"/>
    <property type="match status" value="1"/>
</dbReference>
<proteinExistence type="predicted"/>
<evidence type="ECO:0000259" key="1">
    <source>
        <dbReference type="PROSITE" id="PS51832"/>
    </source>
</evidence>
<evidence type="ECO:0000313" key="2">
    <source>
        <dbReference type="EMBL" id="MDC8758034.1"/>
    </source>
</evidence>
<dbReference type="Gene3D" id="1.10.3210.10">
    <property type="entry name" value="Hypothetical protein af1432"/>
    <property type="match status" value="1"/>
</dbReference>
<sequence>MSELAVGQALAWDVHGESGGLLVKKGHVVASDSQLDLLLERGFIEADDGHATLTFADPPSALRMLNLARGQLHLVLDDIVGGGRDAIHARLDAVAGLVEEAVELDRDVALACILLNQEVGQYATRHSVDTAVVALLMARALKLPAAEARSLVLAALTMNVGMLQHHERFQCTAAPLAGPDLAYLRAHPQAGVDLLRAAGIDDAAWLDCVLQHHENDDGSGYPHGRTAVQIGGAAKIVMLADRYCARVSARNYRKTMLPNAALRDILLEGKETVDAHLASVLLHELGIYPIGTHVKLLCGEVGVVTRQGVNSTTPHVLTLLNPWGSKLDVPLRRDTKSERHGIREVLGAEQAALSFRLDQLWGRSASL</sequence>
<keyword evidence="3" id="KW-1185">Reference proteome</keyword>
<organism evidence="2 3">
    <name type="scientific">Janthinobacterium fluminis</name>
    <dbReference type="NCBI Taxonomy" id="2987524"/>
    <lineage>
        <taxon>Bacteria</taxon>
        <taxon>Pseudomonadati</taxon>
        <taxon>Pseudomonadota</taxon>
        <taxon>Betaproteobacteria</taxon>
        <taxon>Burkholderiales</taxon>
        <taxon>Oxalobacteraceae</taxon>
        <taxon>Janthinobacterium</taxon>
    </lineage>
</organism>
<feature type="domain" description="HD-GYP" evidence="1">
    <location>
        <begin position="97"/>
        <end position="297"/>
    </location>
</feature>
<protein>
    <submittedName>
        <fullName evidence="2">HD domain-containing protein</fullName>
    </submittedName>
</protein>
<name>A0ABT5JZ83_9BURK</name>
<reference evidence="2 3" key="1">
    <citation type="submission" date="2022-10" db="EMBL/GenBank/DDBJ databases">
        <title>Janthinobacterium sp. hw3 Genome sequencing.</title>
        <authorList>
            <person name="Park S."/>
        </authorList>
    </citation>
    <scope>NUCLEOTIDE SEQUENCE [LARGE SCALE GENOMIC DNA]</scope>
    <source>
        <strain evidence="3">hw3</strain>
    </source>
</reference>
<dbReference type="PANTHER" id="PTHR43155">
    <property type="entry name" value="CYCLIC DI-GMP PHOSPHODIESTERASE PA4108-RELATED"/>
    <property type="match status" value="1"/>
</dbReference>
<dbReference type="InterPro" id="IPR003607">
    <property type="entry name" value="HD/PDEase_dom"/>
</dbReference>
<dbReference type="Proteomes" id="UP001221208">
    <property type="component" value="Unassembled WGS sequence"/>
</dbReference>
<dbReference type="PANTHER" id="PTHR43155:SF2">
    <property type="entry name" value="CYCLIC DI-GMP PHOSPHODIESTERASE PA4108"/>
    <property type="match status" value="1"/>
</dbReference>
<gene>
    <name evidence="2" type="ORF">OIK44_10570</name>
</gene>
<dbReference type="EMBL" id="JAQQXR010000003">
    <property type="protein sequence ID" value="MDC8758034.1"/>
    <property type="molecule type" value="Genomic_DNA"/>
</dbReference>